<feature type="transmembrane region" description="Helical" evidence="7">
    <location>
        <begin position="650"/>
        <end position="677"/>
    </location>
</feature>
<keyword evidence="5 7" id="KW-1133">Transmembrane helix</keyword>
<comment type="similarity">
    <text evidence="2">Belongs to the resistance-nodulation-cell division (RND) (TC 2.A.6) family. MmpL subfamily.</text>
</comment>
<comment type="caution">
    <text evidence="9">The sequence shown here is derived from an EMBL/GenBank/DDBJ whole genome shotgun (WGS) entry which is preliminary data.</text>
</comment>
<evidence type="ECO:0000256" key="5">
    <source>
        <dbReference type="ARBA" id="ARBA00022989"/>
    </source>
</evidence>
<feature type="transmembrane region" description="Helical" evidence="7">
    <location>
        <begin position="557"/>
        <end position="574"/>
    </location>
</feature>
<feature type="transmembrane region" description="Helical" evidence="7">
    <location>
        <begin position="409"/>
        <end position="428"/>
    </location>
</feature>
<keyword evidence="6 7" id="KW-0472">Membrane</keyword>
<dbReference type="RefSeq" id="WP_203863111.1">
    <property type="nucleotide sequence ID" value="NZ_BAAAZQ010000009.1"/>
</dbReference>
<comment type="subcellular location">
    <subcellularLocation>
        <location evidence="1">Cell membrane</location>
        <topology evidence="1">Multi-pass membrane protein</topology>
    </subcellularLocation>
</comment>
<evidence type="ECO:0000256" key="6">
    <source>
        <dbReference type="ARBA" id="ARBA00023136"/>
    </source>
</evidence>
<keyword evidence="4 7" id="KW-0812">Transmembrane</keyword>
<name>A0ABQ4F4T2_9ACTN</name>
<feature type="transmembrane region" description="Helical" evidence="7">
    <location>
        <begin position="617"/>
        <end position="638"/>
    </location>
</feature>
<keyword evidence="3" id="KW-1003">Cell membrane</keyword>
<reference evidence="9 10" key="1">
    <citation type="submission" date="2021-01" db="EMBL/GenBank/DDBJ databases">
        <title>Whole genome shotgun sequence of Plantactinospora mayteni NBRC 109088.</title>
        <authorList>
            <person name="Komaki H."/>
            <person name="Tamura T."/>
        </authorList>
    </citation>
    <scope>NUCLEOTIDE SEQUENCE [LARGE SCALE GENOMIC DNA]</scope>
    <source>
        <strain evidence="9 10">NBRC 109088</strain>
    </source>
</reference>
<evidence type="ECO:0000256" key="3">
    <source>
        <dbReference type="ARBA" id="ARBA00022475"/>
    </source>
</evidence>
<feature type="domain" description="Membrane transport protein MMPL" evidence="8">
    <location>
        <begin position="501"/>
        <end position="722"/>
    </location>
</feature>
<sequence length="731" mass="75917">MTAPTVGPPGRRESAGRAVVGLVTGRRTSWVVLGFWLVAAVVAAGFASRLGAVQDDEGSPLPAGAESARVLRVQTSAASDAPLPAVVVYTRPTGLTETDRGKLAADARAFAQRTDLGGTVLGPTLADDGTAAQLVVPLDLGPDPFDRVADAVGAIRQTARQDAAGMTVYVAGPAGSLADQSAAVSGLDGRLLLATVAVVVLILLVTYRSPVLWLLPVACAGLALIAAQAVVYLLARYAQLTVTADSGAILTILVFGTATDYGLLLVARYREELRHHRDPHDAMGLALRRSTPAVLASAGTAAAAMSCLLLAELSWTRGLGPVLAVGVLTALVVMLTAFPALLVRCGRWVFWPARPRYGGADIGAGASTSSGAAAAARSGTEADDSAVAGAGAIGWWNRIGRLIARRPRATWLATSLAFGALALGITQLDATGLTSSESFRGSHDSVRGEQVLARHFAAGVGSPIAVLSRPDQAERVRATLAAVPGVEPGSLTSTELRSGQAYLEATLTDPADSRAAYDTVDRVRTALRAVPEAEALVGGETAVRLDVQRTARSDRNLLVPIVVAVVFAILVLLLRSLVAPLLLVGTVVLSFGAALGASVLVFRHIFGFTGEDSSLPLYLFVFLVALGVDYNIFLMTRVREETVRHGTRRATLIGLAATGGVITSAGLVLAGTFAALTTLPLTMIVQLGFAVAFGILLDTAVVRSVLVPALSLDVGRYLWWPHRLFREADNA</sequence>
<proteinExistence type="inferred from homology"/>
<organism evidence="9 10">
    <name type="scientific">Plantactinospora mayteni</name>
    <dbReference type="NCBI Taxonomy" id="566021"/>
    <lineage>
        <taxon>Bacteria</taxon>
        <taxon>Bacillati</taxon>
        <taxon>Actinomycetota</taxon>
        <taxon>Actinomycetes</taxon>
        <taxon>Micromonosporales</taxon>
        <taxon>Micromonosporaceae</taxon>
        <taxon>Plantactinospora</taxon>
    </lineage>
</organism>
<feature type="transmembrane region" description="Helical" evidence="7">
    <location>
        <begin position="247"/>
        <end position="267"/>
    </location>
</feature>
<feature type="domain" description="Membrane transport protein MMPL" evidence="8">
    <location>
        <begin position="101"/>
        <end position="409"/>
    </location>
</feature>
<dbReference type="InterPro" id="IPR050545">
    <property type="entry name" value="Mycobact_MmpL"/>
</dbReference>
<evidence type="ECO:0000259" key="8">
    <source>
        <dbReference type="Pfam" id="PF03176"/>
    </source>
</evidence>
<accession>A0ABQ4F4T2</accession>
<evidence type="ECO:0000313" key="9">
    <source>
        <dbReference type="EMBL" id="GIH01898.1"/>
    </source>
</evidence>
<evidence type="ECO:0000256" key="7">
    <source>
        <dbReference type="SAM" id="Phobius"/>
    </source>
</evidence>
<feature type="transmembrane region" description="Helical" evidence="7">
    <location>
        <begin position="214"/>
        <end position="235"/>
    </location>
</feature>
<gene>
    <name evidence="9" type="primary">actII-3_3</name>
    <name evidence="9" type="ORF">Pma05_84700</name>
</gene>
<feature type="transmembrane region" description="Helical" evidence="7">
    <location>
        <begin position="293"/>
        <end position="311"/>
    </location>
</feature>
<feature type="transmembrane region" description="Helical" evidence="7">
    <location>
        <begin position="323"/>
        <end position="343"/>
    </location>
</feature>
<protein>
    <submittedName>
        <fullName evidence="9">Membrane protein ActII-3</fullName>
    </submittedName>
</protein>
<evidence type="ECO:0000256" key="1">
    <source>
        <dbReference type="ARBA" id="ARBA00004651"/>
    </source>
</evidence>
<dbReference type="EMBL" id="BONX01000098">
    <property type="protein sequence ID" value="GIH01898.1"/>
    <property type="molecule type" value="Genomic_DNA"/>
</dbReference>
<dbReference type="Gene3D" id="1.20.1640.10">
    <property type="entry name" value="Multidrug efflux transporter AcrB transmembrane domain"/>
    <property type="match status" value="2"/>
</dbReference>
<dbReference type="PANTHER" id="PTHR33406">
    <property type="entry name" value="MEMBRANE PROTEIN MJ1562-RELATED"/>
    <property type="match status" value="1"/>
</dbReference>
<feature type="transmembrane region" description="Helical" evidence="7">
    <location>
        <begin position="30"/>
        <end position="52"/>
    </location>
</feature>
<evidence type="ECO:0000313" key="10">
    <source>
        <dbReference type="Proteomes" id="UP000621500"/>
    </source>
</evidence>
<evidence type="ECO:0000256" key="2">
    <source>
        <dbReference type="ARBA" id="ARBA00010157"/>
    </source>
</evidence>
<feature type="transmembrane region" description="Helical" evidence="7">
    <location>
        <begin position="683"/>
        <end position="706"/>
    </location>
</feature>
<dbReference type="SUPFAM" id="SSF82866">
    <property type="entry name" value="Multidrug efflux transporter AcrB transmembrane domain"/>
    <property type="match status" value="2"/>
</dbReference>
<dbReference type="Pfam" id="PF03176">
    <property type="entry name" value="MMPL"/>
    <property type="match status" value="2"/>
</dbReference>
<evidence type="ECO:0000256" key="4">
    <source>
        <dbReference type="ARBA" id="ARBA00022692"/>
    </source>
</evidence>
<keyword evidence="10" id="KW-1185">Reference proteome</keyword>
<feature type="transmembrane region" description="Helical" evidence="7">
    <location>
        <begin position="189"/>
        <end position="207"/>
    </location>
</feature>
<dbReference type="PANTHER" id="PTHR33406:SF6">
    <property type="entry name" value="MEMBRANE PROTEIN YDGH-RELATED"/>
    <property type="match status" value="1"/>
</dbReference>
<dbReference type="InterPro" id="IPR004869">
    <property type="entry name" value="MMPL_dom"/>
</dbReference>
<dbReference type="Proteomes" id="UP000621500">
    <property type="component" value="Unassembled WGS sequence"/>
</dbReference>
<feature type="transmembrane region" description="Helical" evidence="7">
    <location>
        <begin position="581"/>
        <end position="605"/>
    </location>
</feature>